<dbReference type="EMBL" id="KI912111">
    <property type="protein sequence ID" value="ETS82553.1"/>
    <property type="molecule type" value="Genomic_DNA"/>
</dbReference>
<proteinExistence type="inferred from homology"/>
<comment type="cofactor">
    <cofactor evidence="1">
        <name>heme b</name>
        <dbReference type="ChEBI" id="CHEBI:60344"/>
    </cofactor>
</comment>
<evidence type="ECO:0000313" key="10">
    <source>
        <dbReference type="EMBL" id="ETS82553.1"/>
    </source>
</evidence>
<keyword evidence="5" id="KW-0560">Oxidoreductase</keyword>
<name>W3X8V3_PESFW</name>
<protein>
    <recommendedName>
        <fullName evidence="9">Heme haloperoxidase family profile domain-containing protein</fullName>
    </recommendedName>
</protein>
<gene>
    <name evidence="10" type="ORF">PFICI_04429</name>
</gene>
<dbReference type="SUPFAM" id="SSF47571">
    <property type="entry name" value="Cloroperoxidase"/>
    <property type="match status" value="1"/>
</dbReference>
<comment type="similarity">
    <text evidence="7">Belongs to the chloroperoxidase family.</text>
</comment>
<dbReference type="KEGG" id="pfy:PFICI_04429"/>
<evidence type="ECO:0000256" key="8">
    <source>
        <dbReference type="SAM" id="SignalP"/>
    </source>
</evidence>
<keyword evidence="6" id="KW-0408">Iron</keyword>
<dbReference type="eggNOG" id="ENOG502SJGD">
    <property type="taxonomic scope" value="Eukaryota"/>
</dbReference>
<dbReference type="PANTHER" id="PTHR33577">
    <property type="entry name" value="STERIGMATOCYSTIN BIOSYNTHESIS PEROXIDASE STCC-RELATED"/>
    <property type="match status" value="1"/>
</dbReference>
<dbReference type="HOGENOM" id="CLU_050230_0_2_1"/>
<keyword evidence="11" id="KW-1185">Reference proteome</keyword>
<feature type="domain" description="Heme haloperoxidase family profile" evidence="9">
    <location>
        <begin position="26"/>
        <end position="246"/>
    </location>
</feature>
<reference evidence="11" key="1">
    <citation type="journal article" date="2015" name="BMC Genomics">
        <title>Genomic and transcriptomic analysis of the endophytic fungus Pestalotiopsis fici reveals its lifestyle and high potential for synthesis of natural products.</title>
        <authorList>
            <person name="Wang X."/>
            <person name="Zhang X."/>
            <person name="Liu L."/>
            <person name="Xiang M."/>
            <person name="Wang W."/>
            <person name="Sun X."/>
            <person name="Che Y."/>
            <person name="Guo L."/>
            <person name="Liu G."/>
            <person name="Guo L."/>
            <person name="Wang C."/>
            <person name="Yin W.B."/>
            <person name="Stadler M."/>
            <person name="Zhang X."/>
            <person name="Liu X."/>
        </authorList>
    </citation>
    <scope>NUCLEOTIDE SEQUENCE [LARGE SCALE GENOMIC DNA]</scope>
    <source>
        <strain evidence="11">W106-1 / CGMCC3.15140</strain>
    </source>
</reference>
<dbReference type="AlphaFoldDB" id="W3X8V3"/>
<dbReference type="GO" id="GO:0004601">
    <property type="term" value="F:peroxidase activity"/>
    <property type="evidence" value="ECO:0007669"/>
    <property type="project" value="UniProtKB-KW"/>
</dbReference>
<evidence type="ECO:0000256" key="5">
    <source>
        <dbReference type="ARBA" id="ARBA00023002"/>
    </source>
</evidence>
<dbReference type="InterPro" id="IPR000028">
    <property type="entry name" value="Chloroperoxidase"/>
</dbReference>
<organism evidence="10 11">
    <name type="scientific">Pestalotiopsis fici (strain W106-1 / CGMCC3.15140)</name>
    <dbReference type="NCBI Taxonomy" id="1229662"/>
    <lineage>
        <taxon>Eukaryota</taxon>
        <taxon>Fungi</taxon>
        <taxon>Dikarya</taxon>
        <taxon>Ascomycota</taxon>
        <taxon>Pezizomycotina</taxon>
        <taxon>Sordariomycetes</taxon>
        <taxon>Xylariomycetidae</taxon>
        <taxon>Amphisphaeriales</taxon>
        <taxon>Sporocadaceae</taxon>
        <taxon>Pestalotiopsis</taxon>
    </lineage>
</organism>
<evidence type="ECO:0000313" key="11">
    <source>
        <dbReference type="Proteomes" id="UP000030651"/>
    </source>
</evidence>
<keyword evidence="4" id="KW-0479">Metal-binding</keyword>
<accession>W3X8V3</accession>
<evidence type="ECO:0000256" key="1">
    <source>
        <dbReference type="ARBA" id="ARBA00001970"/>
    </source>
</evidence>
<dbReference type="Gene3D" id="1.10.489.10">
    <property type="entry name" value="Chloroperoxidase-like"/>
    <property type="match status" value="1"/>
</dbReference>
<dbReference type="OMA" id="MINHAAQ"/>
<sequence>MKTTHILSLALFSALGKASYPASEPKGHHFVAPKADDSRSPCPGLNALANHGFLPRSGKNIDLIMVQTAAAEAHNFRTDVLTTAFQQAVDFKLSTTGNYSTINLEDLKKHDTIEIDGSLSRNDFYFGDDLHFDPLIWATVAKSLSLYNLSGEGGLYITVEMAARARAARVADAIKANPTFNASENEQQGSPGTTALWLTTLWDHSLNKTHKDWTSSWFEFERIPYLLGYKKPSVQTTPMFLGAMVQAIKSVPV</sequence>
<evidence type="ECO:0000259" key="9">
    <source>
        <dbReference type="PROSITE" id="PS51405"/>
    </source>
</evidence>
<keyword evidence="8" id="KW-0732">Signal</keyword>
<evidence type="ECO:0000256" key="6">
    <source>
        <dbReference type="ARBA" id="ARBA00023004"/>
    </source>
</evidence>
<dbReference type="InterPro" id="IPR036851">
    <property type="entry name" value="Chloroperoxidase-like_sf"/>
</dbReference>
<evidence type="ECO:0000256" key="7">
    <source>
        <dbReference type="ARBA" id="ARBA00025795"/>
    </source>
</evidence>
<evidence type="ECO:0000256" key="2">
    <source>
        <dbReference type="ARBA" id="ARBA00022559"/>
    </source>
</evidence>
<dbReference type="GO" id="GO:0046872">
    <property type="term" value="F:metal ion binding"/>
    <property type="evidence" value="ECO:0007669"/>
    <property type="project" value="UniProtKB-KW"/>
</dbReference>
<dbReference type="PANTHER" id="PTHR33577:SF19">
    <property type="entry name" value="HEME HALOPEROXIDASE FAMILY PROFILE DOMAIN-CONTAINING PROTEIN-RELATED"/>
    <property type="match status" value="1"/>
</dbReference>
<dbReference type="OrthoDB" id="407298at2759"/>
<dbReference type="PROSITE" id="PS51405">
    <property type="entry name" value="HEME_HALOPEROXIDASE"/>
    <property type="match status" value="1"/>
</dbReference>
<evidence type="ECO:0000256" key="3">
    <source>
        <dbReference type="ARBA" id="ARBA00022617"/>
    </source>
</evidence>
<feature type="chain" id="PRO_5004834304" description="Heme haloperoxidase family profile domain-containing protein" evidence="8">
    <location>
        <begin position="19"/>
        <end position="253"/>
    </location>
</feature>
<dbReference type="RefSeq" id="XP_007831201.1">
    <property type="nucleotide sequence ID" value="XM_007833010.1"/>
</dbReference>
<dbReference type="GeneID" id="19269442"/>
<feature type="signal peptide" evidence="8">
    <location>
        <begin position="1"/>
        <end position="18"/>
    </location>
</feature>
<evidence type="ECO:0000256" key="4">
    <source>
        <dbReference type="ARBA" id="ARBA00022723"/>
    </source>
</evidence>
<keyword evidence="3" id="KW-0349">Heme</keyword>
<dbReference type="Proteomes" id="UP000030651">
    <property type="component" value="Unassembled WGS sequence"/>
</dbReference>
<dbReference type="InParanoid" id="W3X8V3"/>
<keyword evidence="2" id="KW-0575">Peroxidase</keyword>
<dbReference type="Pfam" id="PF01328">
    <property type="entry name" value="Peroxidase_2"/>
    <property type="match status" value="1"/>
</dbReference>